<dbReference type="AlphaFoldDB" id="A0A6L5YLN8"/>
<sequence length="122" mass="13640">MKLRYHNSRQFTTEEAITLASTAVKMAAKKRTLKEVYLLGCNVTGDTLQKCEQISKNLHEESICVQILSNVLYDAEAMEKLENAKGIVLVETAGSTMYEEVVKELQLMSRQNICVLGGILVE</sequence>
<dbReference type="EMBL" id="VUMU01000031">
    <property type="protein sequence ID" value="MST59276.1"/>
    <property type="molecule type" value="Genomic_DNA"/>
</dbReference>
<evidence type="ECO:0000313" key="1">
    <source>
        <dbReference type="EMBL" id="MST59276.1"/>
    </source>
</evidence>
<proteinExistence type="predicted"/>
<protein>
    <submittedName>
        <fullName evidence="1">Uncharacterized protein</fullName>
    </submittedName>
</protein>
<dbReference type="Proteomes" id="UP000476055">
    <property type="component" value="Unassembled WGS sequence"/>
</dbReference>
<keyword evidence="2" id="KW-1185">Reference proteome</keyword>
<comment type="caution">
    <text evidence="1">The sequence shown here is derived from an EMBL/GenBank/DDBJ whole genome shotgun (WGS) entry which is preliminary data.</text>
</comment>
<name>A0A6L5YLN8_9FIRM</name>
<evidence type="ECO:0000313" key="2">
    <source>
        <dbReference type="Proteomes" id="UP000476055"/>
    </source>
</evidence>
<gene>
    <name evidence="1" type="ORF">FYJ59_13710</name>
</gene>
<organism evidence="1 2">
    <name type="scientific">Waltera intestinalis</name>
    <dbReference type="NCBI Taxonomy" id="2606635"/>
    <lineage>
        <taxon>Bacteria</taxon>
        <taxon>Bacillati</taxon>
        <taxon>Bacillota</taxon>
        <taxon>Clostridia</taxon>
        <taxon>Lachnospirales</taxon>
        <taxon>Lachnospiraceae</taxon>
        <taxon>Waltera</taxon>
    </lineage>
</organism>
<dbReference type="RefSeq" id="WP_154498893.1">
    <property type="nucleotide sequence ID" value="NZ_VUMU01000031.1"/>
</dbReference>
<reference evidence="1 2" key="1">
    <citation type="submission" date="2019-08" db="EMBL/GenBank/DDBJ databases">
        <title>In-depth cultivation of the pig gut microbiome towards novel bacterial diversity and tailored functional studies.</title>
        <authorList>
            <person name="Wylensek D."/>
            <person name="Hitch T.C.A."/>
            <person name="Clavel T."/>
        </authorList>
    </citation>
    <scope>NUCLEOTIDE SEQUENCE [LARGE SCALE GENOMIC DNA]</scope>
    <source>
        <strain evidence="1 2">WCA3-601-WT-6H</strain>
    </source>
</reference>
<accession>A0A6L5YLN8</accession>